<evidence type="ECO:0000313" key="3">
    <source>
        <dbReference type="Proteomes" id="UP001066276"/>
    </source>
</evidence>
<feature type="region of interest" description="Disordered" evidence="1">
    <location>
        <begin position="1"/>
        <end position="29"/>
    </location>
</feature>
<gene>
    <name evidence="2" type="ORF">NDU88_003893</name>
</gene>
<proteinExistence type="predicted"/>
<feature type="compositionally biased region" description="Basic and acidic residues" evidence="1">
    <location>
        <begin position="183"/>
        <end position="196"/>
    </location>
</feature>
<comment type="caution">
    <text evidence="2">The sequence shown here is derived from an EMBL/GenBank/DDBJ whole genome shotgun (WGS) entry which is preliminary data.</text>
</comment>
<dbReference type="EMBL" id="JANPWB010000011">
    <property type="protein sequence ID" value="KAJ1125461.1"/>
    <property type="molecule type" value="Genomic_DNA"/>
</dbReference>
<organism evidence="2 3">
    <name type="scientific">Pleurodeles waltl</name>
    <name type="common">Iberian ribbed newt</name>
    <dbReference type="NCBI Taxonomy" id="8319"/>
    <lineage>
        <taxon>Eukaryota</taxon>
        <taxon>Metazoa</taxon>
        <taxon>Chordata</taxon>
        <taxon>Craniata</taxon>
        <taxon>Vertebrata</taxon>
        <taxon>Euteleostomi</taxon>
        <taxon>Amphibia</taxon>
        <taxon>Batrachia</taxon>
        <taxon>Caudata</taxon>
        <taxon>Salamandroidea</taxon>
        <taxon>Salamandridae</taxon>
        <taxon>Pleurodelinae</taxon>
        <taxon>Pleurodeles</taxon>
    </lineage>
</organism>
<protein>
    <submittedName>
        <fullName evidence="2">Uncharacterized protein</fullName>
    </submittedName>
</protein>
<dbReference type="AlphaFoldDB" id="A0AAV7PB64"/>
<reference evidence="2" key="1">
    <citation type="journal article" date="2022" name="bioRxiv">
        <title>Sequencing and chromosome-scale assembly of the giantPleurodeles waltlgenome.</title>
        <authorList>
            <person name="Brown T."/>
            <person name="Elewa A."/>
            <person name="Iarovenko S."/>
            <person name="Subramanian E."/>
            <person name="Araus A.J."/>
            <person name="Petzold A."/>
            <person name="Susuki M."/>
            <person name="Suzuki K.-i.T."/>
            <person name="Hayashi T."/>
            <person name="Toyoda A."/>
            <person name="Oliveira C."/>
            <person name="Osipova E."/>
            <person name="Leigh N.D."/>
            <person name="Simon A."/>
            <person name="Yun M.H."/>
        </authorList>
    </citation>
    <scope>NUCLEOTIDE SEQUENCE</scope>
    <source>
        <strain evidence="2">20211129_DDA</strain>
        <tissue evidence="2">Liver</tissue>
    </source>
</reference>
<evidence type="ECO:0000256" key="1">
    <source>
        <dbReference type="SAM" id="MobiDB-lite"/>
    </source>
</evidence>
<feature type="compositionally biased region" description="Polar residues" evidence="1">
    <location>
        <begin position="1"/>
        <end position="14"/>
    </location>
</feature>
<name>A0AAV7PB64_PLEWA</name>
<feature type="compositionally biased region" description="Basic residues" evidence="1">
    <location>
        <begin position="169"/>
        <end position="182"/>
    </location>
</feature>
<feature type="region of interest" description="Disordered" evidence="1">
    <location>
        <begin position="153"/>
        <end position="210"/>
    </location>
</feature>
<sequence length="210" mass="23817">MQKLQRQCLPQQAEGTPHTQKHQHPPQLHQLPPVHIRSLHKHATKLGDFIDTGLPDIAFLIETWTNPTSGPDIAIAIPDEYSVPRTDRPSNPGGRLAIVYKSSLRIKAISEEQCTTLEHLHFLVHTDHNSSIHGTLVDRPPGSYPAFINDIVDSATPRHPQPQTDQRTHTHLRTHTGPHLHLKQPDYHQDHLHPRLDQPPLPTLHHHCTQ</sequence>
<accession>A0AAV7PB64</accession>
<keyword evidence="3" id="KW-1185">Reference proteome</keyword>
<dbReference type="Proteomes" id="UP001066276">
    <property type="component" value="Chromosome 7"/>
</dbReference>
<evidence type="ECO:0000313" key="2">
    <source>
        <dbReference type="EMBL" id="KAJ1125461.1"/>
    </source>
</evidence>